<dbReference type="GO" id="GO:0001046">
    <property type="term" value="F:core promoter sequence-specific DNA binding"/>
    <property type="evidence" value="ECO:0007669"/>
    <property type="project" value="TreeGrafter"/>
</dbReference>
<dbReference type="AlphaFoldDB" id="A0A251X3A5"/>
<dbReference type="InterPro" id="IPR010982">
    <property type="entry name" value="Lambda_DNA-bd_dom_sf"/>
</dbReference>
<dbReference type="EMBL" id="MSLT01000023">
    <property type="protein sequence ID" value="OUD11983.1"/>
    <property type="molecule type" value="Genomic_DNA"/>
</dbReference>
<dbReference type="RefSeq" id="WP_086488897.1">
    <property type="nucleotide sequence ID" value="NZ_MSLT01000023.1"/>
</dbReference>
<protein>
    <submittedName>
        <fullName evidence="2">Transcriptional regulator</fullName>
    </submittedName>
</protein>
<dbReference type="PANTHER" id="PTHR40455">
    <property type="entry name" value="ANTITOXIN HIGA"/>
    <property type="match status" value="1"/>
</dbReference>
<comment type="caution">
    <text evidence="2">The sequence shown here is derived from an EMBL/GenBank/DDBJ whole genome shotgun (WGS) entry which is preliminary data.</text>
</comment>
<feature type="domain" description="HTH cro/C1-type" evidence="1">
    <location>
        <begin position="99"/>
        <end position="132"/>
    </location>
</feature>
<evidence type="ECO:0000259" key="1">
    <source>
        <dbReference type="PROSITE" id="PS50943"/>
    </source>
</evidence>
<dbReference type="Proteomes" id="UP000194798">
    <property type="component" value="Unassembled WGS sequence"/>
</dbReference>
<reference evidence="2 3" key="1">
    <citation type="submission" date="2016-12" db="EMBL/GenBank/DDBJ databases">
        <title>Thioflexothrix psekupsii D3 genome sequencing and assembly.</title>
        <authorList>
            <person name="Fomenkov A."/>
            <person name="Vincze T."/>
            <person name="Grabovich M."/>
            <person name="Anton B.P."/>
            <person name="Dubinina G."/>
            <person name="Orlova M."/>
            <person name="Belousova E."/>
            <person name="Roberts R.J."/>
        </authorList>
    </citation>
    <scope>NUCLEOTIDE SEQUENCE [LARGE SCALE GENOMIC DNA]</scope>
    <source>
        <strain evidence="2">D3</strain>
    </source>
</reference>
<dbReference type="SUPFAM" id="SSF47413">
    <property type="entry name" value="lambda repressor-like DNA-binding domains"/>
    <property type="match status" value="1"/>
</dbReference>
<dbReference type="InterPro" id="IPR001387">
    <property type="entry name" value="Cro/C1-type_HTH"/>
</dbReference>
<accession>A0A251X3A5</accession>
<sequence>MNHALILTIEQWENLNPVFSPPHTEDEYQQKIVWLEELLMIVGDDEQHPLSKLVDTLATLIESYENKHHPVPDATPAELLNFLMSAHDIKQSDLPEIGSQGVVSEILNGKRQLNLRQIKALSERFGLPVDAFI</sequence>
<dbReference type="PANTHER" id="PTHR40455:SF1">
    <property type="entry name" value="ANTITOXIN HIGA"/>
    <property type="match status" value="1"/>
</dbReference>
<gene>
    <name evidence="2" type="ORF">TPSD3_12610</name>
</gene>
<proteinExistence type="predicted"/>
<name>A0A251X3A5_9GAMM</name>
<evidence type="ECO:0000313" key="3">
    <source>
        <dbReference type="Proteomes" id="UP000194798"/>
    </source>
</evidence>
<organism evidence="2 3">
    <name type="scientific">Thioflexithrix psekupsensis</name>
    <dbReference type="NCBI Taxonomy" id="1570016"/>
    <lineage>
        <taxon>Bacteria</taxon>
        <taxon>Pseudomonadati</taxon>
        <taxon>Pseudomonadota</taxon>
        <taxon>Gammaproteobacteria</taxon>
        <taxon>Thiotrichales</taxon>
        <taxon>Thioflexithrix</taxon>
    </lineage>
</organism>
<evidence type="ECO:0000313" key="2">
    <source>
        <dbReference type="EMBL" id="OUD11983.1"/>
    </source>
</evidence>
<dbReference type="GO" id="GO:0006355">
    <property type="term" value="P:regulation of DNA-templated transcription"/>
    <property type="evidence" value="ECO:0007669"/>
    <property type="project" value="InterPro"/>
</dbReference>
<dbReference type="OrthoDB" id="5771335at2"/>
<dbReference type="PROSITE" id="PS50943">
    <property type="entry name" value="HTH_CROC1"/>
    <property type="match status" value="1"/>
</dbReference>
<keyword evidence="3" id="KW-1185">Reference proteome</keyword>
<dbReference type="InterPro" id="IPR039060">
    <property type="entry name" value="Antitox_HigA"/>
</dbReference>